<dbReference type="Gene3D" id="3.40.1700.10">
    <property type="entry name" value="DNA integrity scanning protein, DisA, N-terminal domain"/>
    <property type="match status" value="1"/>
</dbReference>
<dbReference type="InterPro" id="IPR050338">
    <property type="entry name" value="DisA"/>
</dbReference>
<feature type="transmembrane region" description="Helical" evidence="10">
    <location>
        <begin position="53"/>
        <end position="71"/>
    </location>
</feature>
<dbReference type="GO" id="GO:0004016">
    <property type="term" value="F:adenylate cyclase activity"/>
    <property type="evidence" value="ECO:0007669"/>
    <property type="project" value="UniProtKB-UniRule"/>
</dbReference>
<keyword evidence="9 10" id="KW-0472">Membrane</keyword>
<dbReference type="InterPro" id="IPR014046">
    <property type="entry name" value="C-di-AMP_synthase"/>
</dbReference>
<dbReference type="OrthoDB" id="9807385at2"/>
<keyword evidence="4 10" id="KW-0812">Transmembrane</keyword>
<evidence type="ECO:0000313" key="13">
    <source>
        <dbReference type="Proteomes" id="UP000245288"/>
    </source>
</evidence>
<dbReference type="RefSeq" id="WP_109215338.1">
    <property type="nucleotide sequence ID" value="NZ_CABMEW010000019.1"/>
</dbReference>
<dbReference type="InterPro" id="IPR045585">
    <property type="entry name" value="CdaA_N"/>
</dbReference>
<dbReference type="InterPro" id="IPR003390">
    <property type="entry name" value="DNA_integrity_scan_DisA_N"/>
</dbReference>
<dbReference type="InterPro" id="IPR036888">
    <property type="entry name" value="DNA_integrity_DisA_N_sf"/>
</dbReference>
<dbReference type="Pfam" id="PF19293">
    <property type="entry name" value="CdaA_N"/>
    <property type="match status" value="1"/>
</dbReference>
<keyword evidence="13" id="KW-1185">Reference proteome</keyword>
<dbReference type="GO" id="GO:0005524">
    <property type="term" value="F:ATP binding"/>
    <property type="evidence" value="ECO:0007669"/>
    <property type="project" value="UniProtKB-UniRule"/>
</dbReference>
<dbReference type="Pfam" id="PF02457">
    <property type="entry name" value="DAC"/>
    <property type="match status" value="1"/>
</dbReference>
<evidence type="ECO:0000256" key="3">
    <source>
        <dbReference type="ARBA" id="ARBA00022679"/>
    </source>
</evidence>
<comment type="subunit">
    <text evidence="10">Probably a homodimer.</text>
</comment>
<keyword evidence="7 10" id="KW-0067">ATP-binding</keyword>
<comment type="catalytic activity">
    <reaction evidence="1 10">
        <text>2 ATP = 3',3'-c-di-AMP + 2 diphosphate</text>
        <dbReference type="Rhea" id="RHEA:35655"/>
        <dbReference type="ChEBI" id="CHEBI:30616"/>
        <dbReference type="ChEBI" id="CHEBI:33019"/>
        <dbReference type="ChEBI" id="CHEBI:71500"/>
        <dbReference type="EC" id="2.7.7.85"/>
    </reaction>
</comment>
<dbReference type="SUPFAM" id="SSF143597">
    <property type="entry name" value="YojJ-like"/>
    <property type="match status" value="1"/>
</dbReference>
<dbReference type="PROSITE" id="PS51794">
    <property type="entry name" value="DAC"/>
    <property type="match status" value="1"/>
</dbReference>
<evidence type="ECO:0000256" key="8">
    <source>
        <dbReference type="ARBA" id="ARBA00022989"/>
    </source>
</evidence>
<evidence type="ECO:0000256" key="2">
    <source>
        <dbReference type="ARBA" id="ARBA00022475"/>
    </source>
</evidence>
<comment type="similarity">
    <text evidence="10">Belongs to the adenylate cyclase family. DacA/CdaA subfamily.</text>
</comment>
<accession>A0A2V1JUC2</accession>
<comment type="caution">
    <text evidence="10">Lacks conserved residue(s) required for the propagation of feature annotation.</text>
</comment>
<evidence type="ECO:0000256" key="10">
    <source>
        <dbReference type="HAMAP-Rule" id="MF_01499"/>
    </source>
</evidence>
<evidence type="ECO:0000256" key="6">
    <source>
        <dbReference type="ARBA" id="ARBA00022741"/>
    </source>
</evidence>
<feature type="transmembrane region" description="Helical" evidence="10">
    <location>
        <begin position="24"/>
        <end position="46"/>
    </location>
</feature>
<evidence type="ECO:0000256" key="1">
    <source>
        <dbReference type="ARBA" id="ARBA00000877"/>
    </source>
</evidence>
<feature type="transmembrane region" description="Helical" evidence="10">
    <location>
        <begin position="77"/>
        <end position="95"/>
    </location>
</feature>
<feature type="domain" description="DAC" evidence="11">
    <location>
        <begin position="96"/>
        <end position="262"/>
    </location>
</feature>
<keyword evidence="6 10" id="KW-0547">Nucleotide-binding</keyword>
<keyword evidence="8 10" id="KW-1133">Transmembrane helix</keyword>
<evidence type="ECO:0000259" key="11">
    <source>
        <dbReference type="PROSITE" id="PS51794"/>
    </source>
</evidence>
<gene>
    <name evidence="10" type="primary">dacA</name>
    <name evidence="12" type="ORF">LG34_06615</name>
</gene>
<evidence type="ECO:0000256" key="9">
    <source>
        <dbReference type="ARBA" id="ARBA00023136"/>
    </source>
</evidence>
<keyword evidence="2 10" id="KW-1003">Cell membrane</keyword>
<dbReference type="GO" id="GO:0106408">
    <property type="term" value="F:diadenylate cyclase activity"/>
    <property type="evidence" value="ECO:0007669"/>
    <property type="project" value="UniProtKB-EC"/>
</dbReference>
<proteinExistence type="inferred from homology"/>
<organism evidence="12 13">
    <name type="scientific">Eubacterium ramulus</name>
    <dbReference type="NCBI Taxonomy" id="39490"/>
    <lineage>
        <taxon>Bacteria</taxon>
        <taxon>Bacillati</taxon>
        <taxon>Bacillota</taxon>
        <taxon>Clostridia</taxon>
        <taxon>Eubacteriales</taxon>
        <taxon>Eubacteriaceae</taxon>
        <taxon>Eubacterium</taxon>
    </lineage>
</organism>
<protein>
    <recommendedName>
        <fullName evidence="10">Diadenylate cyclase</fullName>
        <shortName evidence="10">DAC</shortName>
        <ecNumber evidence="10">2.7.7.85</ecNumber>
    </recommendedName>
    <alternativeName>
        <fullName evidence="10">Cyclic-di-AMP synthase</fullName>
        <shortName evidence="10">c-di-AMP synthase</shortName>
    </alternativeName>
</protein>
<dbReference type="Proteomes" id="UP000245288">
    <property type="component" value="Unassembled WGS sequence"/>
</dbReference>
<keyword evidence="5 10" id="KW-0548">Nucleotidyltransferase</keyword>
<dbReference type="PIRSF" id="PIRSF004793">
    <property type="entry name" value="UCP004793"/>
    <property type="match status" value="1"/>
</dbReference>
<dbReference type="FunFam" id="3.40.1700.10:FF:000002">
    <property type="entry name" value="Diadenylate cyclase"/>
    <property type="match status" value="1"/>
</dbReference>
<dbReference type="InterPro" id="IPR034701">
    <property type="entry name" value="CdaA"/>
</dbReference>
<evidence type="ECO:0000256" key="4">
    <source>
        <dbReference type="ARBA" id="ARBA00022692"/>
    </source>
</evidence>
<dbReference type="EMBL" id="JRFU01000066">
    <property type="protein sequence ID" value="PWE87003.1"/>
    <property type="molecule type" value="Genomic_DNA"/>
</dbReference>
<name>A0A2V1JUC2_EUBRA</name>
<dbReference type="PANTHER" id="PTHR34185">
    <property type="entry name" value="DIADENYLATE CYCLASE"/>
    <property type="match status" value="1"/>
</dbReference>
<keyword evidence="3 10" id="KW-0808">Transferase</keyword>
<evidence type="ECO:0000256" key="5">
    <source>
        <dbReference type="ARBA" id="ARBA00022695"/>
    </source>
</evidence>
<sequence>MREIGSALYAFMDKYLSWIDKPKIGVTDVIEIIIIAFVLYHIMVWVKNTRAWMLFKGIIVILIFLLIAALFQMNTILWLSGKVVNIAAIALVIIFQPELRNALERLGRKNFLTAFFSFDFQKASTVRFSEKTITEIVKACYEMGKVKTGALIVIERDVMLNEYIRTGIPLDSLVSSQLLINIFEHNTPLHDGAIIVRGDRIVAATCYLPLSDNMELSKELGTRHRAAVGVSEVSDSMTIIVSEETGAVSLAVEGTLYRNIDADFLKSKLRFAAKLSQTTEPYLEKLKRRLKHVTKTDKADNK</sequence>
<dbReference type="AlphaFoldDB" id="A0A2V1JUC2"/>
<comment type="caution">
    <text evidence="12">The sequence shown here is derived from an EMBL/GenBank/DDBJ whole genome shotgun (WGS) entry which is preliminary data.</text>
</comment>
<comment type="function">
    <text evidence="10">Catalyzes the condensation of 2 ATP molecules into cyclic di-AMP (c-di-AMP), a second messenger used to regulate differing processes in different bacteria.</text>
</comment>
<dbReference type="HAMAP" id="MF_01499">
    <property type="entry name" value="DacA"/>
    <property type="match status" value="1"/>
</dbReference>
<evidence type="ECO:0000313" key="12">
    <source>
        <dbReference type="EMBL" id="PWE87003.1"/>
    </source>
</evidence>
<dbReference type="GO" id="GO:0006171">
    <property type="term" value="P:cAMP biosynthetic process"/>
    <property type="evidence" value="ECO:0007669"/>
    <property type="project" value="InterPro"/>
</dbReference>
<dbReference type="NCBIfam" id="TIGR00159">
    <property type="entry name" value="diadenylate cyclase CdaA"/>
    <property type="match status" value="1"/>
</dbReference>
<reference evidence="12 13" key="1">
    <citation type="submission" date="2014-09" db="EMBL/GenBank/DDBJ databases">
        <title>Butyrate-producing bacteria isolated from human gut.</title>
        <authorList>
            <person name="Zhang Q."/>
            <person name="Zhao L."/>
        </authorList>
    </citation>
    <scope>NUCLEOTIDE SEQUENCE [LARGE SCALE GENOMIC DNA]</scope>
    <source>
        <strain evidence="12 13">21</strain>
    </source>
</reference>
<evidence type="ECO:0000256" key="7">
    <source>
        <dbReference type="ARBA" id="ARBA00022840"/>
    </source>
</evidence>
<dbReference type="PANTHER" id="PTHR34185:SF1">
    <property type="entry name" value="DIADENYLATE CYCLASE"/>
    <property type="match status" value="1"/>
</dbReference>
<dbReference type="EC" id="2.7.7.85" evidence="10"/>